<accession>A0A5A9GFY4</accession>
<comment type="caution">
    <text evidence="1">The sequence shown here is derived from an EMBL/GenBank/DDBJ whole genome shotgun (WGS) entry which is preliminary data.</text>
</comment>
<gene>
    <name evidence="1" type="ORF">FZ942_25225</name>
</gene>
<dbReference type="AlphaFoldDB" id="A0A5A9GFY4"/>
<dbReference type="OrthoDB" id="7306490at2"/>
<evidence type="ECO:0000313" key="2">
    <source>
        <dbReference type="Proteomes" id="UP000324927"/>
    </source>
</evidence>
<proteinExistence type="predicted"/>
<dbReference type="Proteomes" id="UP000324927">
    <property type="component" value="Unassembled WGS sequence"/>
</dbReference>
<dbReference type="EMBL" id="VTTN01000012">
    <property type="protein sequence ID" value="KAA0593237.1"/>
    <property type="molecule type" value="Genomic_DNA"/>
</dbReference>
<evidence type="ECO:0000313" key="1">
    <source>
        <dbReference type="EMBL" id="KAA0593237.1"/>
    </source>
</evidence>
<protein>
    <submittedName>
        <fullName evidence="1">Uncharacterized protein</fullName>
    </submittedName>
</protein>
<dbReference type="RefSeq" id="WP_149233833.1">
    <property type="nucleotide sequence ID" value="NZ_JALJXJ010000013.1"/>
</dbReference>
<name>A0A5A9GFY4_AZOLI</name>
<sequence length="78" mass="8495">MPLRQEMETDRFEATAEDGSVHAVVEMTSFIQMVTFRGPAGWVPEGKSYRLVDGEAVEPTPDGGFRIAASGLALRRPA</sequence>
<reference evidence="1 2" key="1">
    <citation type="submission" date="2019-08" db="EMBL/GenBank/DDBJ databases">
        <authorList>
            <person name="Grouzdev D."/>
            <person name="Tikhonova E."/>
            <person name="Kravchenko I."/>
        </authorList>
    </citation>
    <scope>NUCLEOTIDE SEQUENCE [LARGE SCALE GENOMIC DNA]</scope>
    <source>
        <strain evidence="1 2">59b</strain>
    </source>
</reference>
<keyword evidence="2" id="KW-1185">Reference proteome</keyword>
<organism evidence="1 2">
    <name type="scientific">Azospirillum lipoferum</name>
    <dbReference type="NCBI Taxonomy" id="193"/>
    <lineage>
        <taxon>Bacteria</taxon>
        <taxon>Pseudomonadati</taxon>
        <taxon>Pseudomonadota</taxon>
        <taxon>Alphaproteobacteria</taxon>
        <taxon>Rhodospirillales</taxon>
        <taxon>Azospirillaceae</taxon>
        <taxon>Azospirillum</taxon>
    </lineage>
</organism>